<dbReference type="AlphaFoldDB" id="A0A9N9XPN4"/>
<dbReference type="GO" id="GO:0012507">
    <property type="term" value="C:ER to Golgi transport vesicle membrane"/>
    <property type="evidence" value="ECO:0007669"/>
    <property type="project" value="TreeGrafter"/>
</dbReference>
<dbReference type="SMART" id="SM00397">
    <property type="entry name" value="t_SNARE"/>
    <property type="match status" value="1"/>
</dbReference>
<dbReference type="PANTHER" id="PTHR21230">
    <property type="entry name" value="VESICLE TRANSPORT V-SNARE PROTEIN VTI1-RELATED"/>
    <property type="match status" value="1"/>
</dbReference>
<feature type="transmembrane region" description="Helical" evidence="10">
    <location>
        <begin position="90"/>
        <end position="111"/>
    </location>
</feature>
<keyword evidence="8 10" id="KW-0472">Membrane</keyword>
<keyword evidence="5" id="KW-0653">Protein transport</keyword>
<keyword evidence="3" id="KW-0813">Transport</keyword>
<evidence type="ECO:0000256" key="3">
    <source>
        <dbReference type="ARBA" id="ARBA00022448"/>
    </source>
</evidence>
<dbReference type="GO" id="GO:0048280">
    <property type="term" value="P:vesicle fusion with Golgi apparatus"/>
    <property type="evidence" value="ECO:0007669"/>
    <property type="project" value="TreeGrafter"/>
</dbReference>
<organism evidence="12 13">
    <name type="scientific">Phyllotreta striolata</name>
    <name type="common">Striped flea beetle</name>
    <name type="synonym">Crioceris striolata</name>
    <dbReference type="NCBI Taxonomy" id="444603"/>
    <lineage>
        <taxon>Eukaryota</taxon>
        <taxon>Metazoa</taxon>
        <taxon>Ecdysozoa</taxon>
        <taxon>Arthropoda</taxon>
        <taxon>Hexapoda</taxon>
        <taxon>Insecta</taxon>
        <taxon>Pterygota</taxon>
        <taxon>Neoptera</taxon>
        <taxon>Endopterygota</taxon>
        <taxon>Coleoptera</taxon>
        <taxon>Polyphaga</taxon>
        <taxon>Cucujiformia</taxon>
        <taxon>Chrysomeloidea</taxon>
        <taxon>Chrysomelidae</taxon>
        <taxon>Galerucinae</taxon>
        <taxon>Alticini</taxon>
        <taxon>Phyllotreta</taxon>
    </lineage>
</organism>
<evidence type="ECO:0000256" key="7">
    <source>
        <dbReference type="ARBA" id="ARBA00023054"/>
    </source>
</evidence>
<keyword evidence="7 9" id="KW-0175">Coiled coil</keyword>
<keyword evidence="6 10" id="KW-1133">Transmembrane helix</keyword>
<proteinExistence type="inferred from homology"/>
<feature type="domain" description="T-SNARE coiled-coil homology" evidence="11">
    <location>
        <begin position="14"/>
        <end position="81"/>
    </location>
</feature>
<dbReference type="CDD" id="cd15890">
    <property type="entry name" value="SNARE_Vti1b"/>
    <property type="match status" value="1"/>
</dbReference>
<sequence length="114" mass="13196">MFDDDDYEQRNRQLLFQGTQVLERTGQSLARSTQIAVETETIGHEVISELGEQREALLRTRGRLEDANEQLSSAKNILKSMSRNVFYNKLILILIIIIEILILACLCYLKFLKH</sequence>
<dbReference type="GO" id="GO:0005789">
    <property type="term" value="C:endoplasmic reticulum membrane"/>
    <property type="evidence" value="ECO:0007669"/>
    <property type="project" value="TreeGrafter"/>
</dbReference>
<keyword evidence="13" id="KW-1185">Reference proteome</keyword>
<protein>
    <recommendedName>
        <fullName evidence="11">t-SNARE coiled-coil homology domain-containing protein</fullName>
    </recommendedName>
</protein>
<dbReference type="GO" id="GO:0042147">
    <property type="term" value="P:retrograde transport, endosome to Golgi"/>
    <property type="evidence" value="ECO:0007669"/>
    <property type="project" value="TreeGrafter"/>
</dbReference>
<evidence type="ECO:0000256" key="10">
    <source>
        <dbReference type="SAM" id="Phobius"/>
    </source>
</evidence>
<dbReference type="Gene3D" id="1.20.5.110">
    <property type="match status" value="1"/>
</dbReference>
<dbReference type="Proteomes" id="UP001153712">
    <property type="component" value="Chromosome 3"/>
</dbReference>
<evidence type="ECO:0000313" key="13">
    <source>
        <dbReference type="Proteomes" id="UP001153712"/>
    </source>
</evidence>
<evidence type="ECO:0000256" key="6">
    <source>
        <dbReference type="ARBA" id="ARBA00022989"/>
    </source>
</evidence>
<dbReference type="Pfam" id="PF12352">
    <property type="entry name" value="V-SNARE_C"/>
    <property type="match status" value="1"/>
</dbReference>
<evidence type="ECO:0000256" key="2">
    <source>
        <dbReference type="ARBA" id="ARBA00006108"/>
    </source>
</evidence>
<evidence type="ECO:0000256" key="4">
    <source>
        <dbReference type="ARBA" id="ARBA00022692"/>
    </source>
</evidence>
<dbReference type="EMBL" id="OU900096">
    <property type="protein sequence ID" value="CAG9860090.1"/>
    <property type="molecule type" value="Genomic_DNA"/>
</dbReference>
<dbReference type="GO" id="GO:0015031">
    <property type="term" value="P:protein transport"/>
    <property type="evidence" value="ECO:0007669"/>
    <property type="project" value="UniProtKB-KW"/>
</dbReference>
<comment type="subcellular location">
    <subcellularLocation>
        <location evidence="1">Membrane</location>
        <topology evidence="1">Single-pass type IV membrane protein</topology>
    </subcellularLocation>
</comment>
<reference evidence="12" key="1">
    <citation type="submission" date="2022-01" db="EMBL/GenBank/DDBJ databases">
        <authorList>
            <person name="King R."/>
        </authorList>
    </citation>
    <scope>NUCLEOTIDE SEQUENCE</scope>
</reference>
<dbReference type="FunFam" id="1.20.5.110:FF:000002">
    <property type="entry name" value="Vesicle transport through interaction with t-SNAREsB"/>
    <property type="match status" value="1"/>
</dbReference>
<keyword evidence="4 10" id="KW-0812">Transmembrane</keyword>
<evidence type="ECO:0000256" key="9">
    <source>
        <dbReference type="SAM" id="Coils"/>
    </source>
</evidence>
<dbReference type="SUPFAM" id="SSF58038">
    <property type="entry name" value="SNARE fusion complex"/>
    <property type="match status" value="1"/>
</dbReference>
<feature type="coiled-coil region" evidence="9">
    <location>
        <begin position="50"/>
        <end position="84"/>
    </location>
</feature>
<gene>
    <name evidence="12" type="ORF">PHYEVI_LOCUS6447</name>
</gene>
<comment type="similarity">
    <text evidence="2">Belongs to the VTI1 family.</text>
</comment>
<evidence type="ECO:0000313" key="12">
    <source>
        <dbReference type="EMBL" id="CAG9860090.1"/>
    </source>
</evidence>
<evidence type="ECO:0000259" key="11">
    <source>
        <dbReference type="SMART" id="SM00397"/>
    </source>
</evidence>
<name>A0A9N9XPN4_PHYSR</name>
<dbReference type="OrthoDB" id="430637at2759"/>
<dbReference type="GO" id="GO:0016236">
    <property type="term" value="P:macroautophagy"/>
    <property type="evidence" value="ECO:0007669"/>
    <property type="project" value="TreeGrafter"/>
</dbReference>
<dbReference type="GO" id="GO:1903076">
    <property type="term" value="P:regulation of protein localization to plasma membrane"/>
    <property type="evidence" value="ECO:0007669"/>
    <property type="project" value="TreeGrafter"/>
</dbReference>
<dbReference type="GO" id="GO:0031902">
    <property type="term" value="C:late endosome membrane"/>
    <property type="evidence" value="ECO:0007669"/>
    <property type="project" value="TreeGrafter"/>
</dbReference>
<dbReference type="GO" id="GO:0005484">
    <property type="term" value="F:SNAP receptor activity"/>
    <property type="evidence" value="ECO:0007669"/>
    <property type="project" value="TreeGrafter"/>
</dbReference>
<dbReference type="GO" id="GO:0005829">
    <property type="term" value="C:cytosol"/>
    <property type="evidence" value="ECO:0007669"/>
    <property type="project" value="GOC"/>
</dbReference>
<dbReference type="GO" id="GO:0005794">
    <property type="term" value="C:Golgi apparatus"/>
    <property type="evidence" value="ECO:0007669"/>
    <property type="project" value="TreeGrafter"/>
</dbReference>
<evidence type="ECO:0000256" key="5">
    <source>
        <dbReference type="ARBA" id="ARBA00022927"/>
    </source>
</evidence>
<dbReference type="InterPro" id="IPR000727">
    <property type="entry name" value="T_SNARE_dom"/>
</dbReference>
<dbReference type="GO" id="GO:0006891">
    <property type="term" value="P:intra-Golgi vesicle-mediated transport"/>
    <property type="evidence" value="ECO:0007669"/>
    <property type="project" value="TreeGrafter"/>
</dbReference>
<dbReference type="PANTHER" id="PTHR21230:SF89">
    <property type="entry name" value="VESICLE TRANSPORT THROUGH INTERACTION WITH T-SNARES HOMOLOG 1B"/>
    <property type="match status" value="1"/>
</dbReference>
<dbReference type="GO" id="GO:0006896">
    <property type="term" value="P:Golgi to vacuole transport"/>
    <property type="evidence" value="ECO:0007669"/>
    <property type="project" value="TreeGrafter"/>
</dbReference>
<accession>A0A9N9XPN4</accession>
<evidence type="ECO:0000256" key="1">
    <source>
        <dbReference type="ARBA" id="ARBA00004211"/>
    </source>
</evidence>
<dbReference type="GO" id="GO:0000149">
    <property type="term" value="F:SNARE binding"/>
    <property type="evidence" value="ECO:0007669"/>
    <property type="project" value="TreeGrafter"/>
</dbReference>
<dbReference type="GO" id="GO:0031201">
    <property type="term" value="C:SNARE complex"/>
    <property type="evidence" value="ECO:0007669"/>
    <property type="project" value="TreeGrafter"/>
</dbReference>
<evidence type="ECO:0000256" key="8">
    <source>
        <dbReference type="ARBA" id="ARBA00023136"/>
    </source>
</evidence>